<accession>A0ABY1PPL6</accession>
<keyword evidence="2" id="KW-1185">Reference proteome</keyword>
<gene>
    <name evidence="1" type="ORF">SAMN06265222_101586</name>
</gene>
<dbReference type="EMBL" id="FXUG01000001">
    <property type="protein sequence ID" value="SMP41455.1"/>
    <property type="molecule type" value="Genomic_DNA"/>
</dbReference>
<sequence>MTTSPTPLDETNRHAGVDFAIVIPTHLIDASMMQALGLLNAQDAQATDRWEAADAPTSEMTISFSVPALLLRIAPGFKLFDISQARKSSSQNSPAMGR</sequence>
<evidence type="ECO:0000313" key="2">
    <source>
        <dbReference type="Proteomes" id="UP001158067"/>
    </source>
</evidence>
<evidence type="ECO:0000313" key="1">
    <source>
        <dbReference type="EMBL" id="SMP41455.1"/>
    </source>
</evidence>
<name>A0ABY1PPL6_9BACT</name>
<reference evidence="1 2" key="1">
    <citation type="submission" date="2017-05" db="EMBL/GenBank/DDBJ databases">
        <authorList>
            <person name="Varghese N."/>
            <person name="Submissions S."/>
        </authorList>
    </citation>
    <scope>NUCLEOTIDE SEQUENCE [LARGE SCALE GENOMIC DNA]</scope>
    <source>
        <strain evidence="1 2">DSM 25457</strain>
    </source>
</reference>
<proteinExistence type="predicted"/>
<protein>
    <submittedName>
        <fullName evidence="1">Uncharacterized protein</fullName>
    </submittedName>
</protein>
<organism evidence="1 2">
    <name type="scientific">Neorhodopirellula lusitana</name>
    <dbReference type="NCBI Taxonomy" id="445327"/>
    <lineage>
        <taxon>Bacteria</taxon>
        <taxon>Pseudomonadati</taxon>
        <taxon>Planctomycetota</taxon>
        <taxon>Planctomycetia</taxon>
        <taxon>Pirellulales</taxon>
        <taxon>Pirellulaceae</taxon>
        <taxon>Neorhodopirellula</taxon>
    </lineage>
</organism>
<dbReference type="Proteomes" id="UP001158067">
    <property type="component" value="Unassembled WGS sequence"/>
</dbReference>
<comment type="caution">
    <text evidence="1">The sequence shown here is derived from an EMBL/GenBank/DDBJ whole genome shotgun (WGS) entry which is preliminary data.</text>
</comment>